<dbReference type="Proteomes" id="UP000242457">
    <property type="component" value="Unassembled WGS sequence"/>
</dbReference>
<dbReference type="GO" id="GO:0003735">
    <property type="term" value="F:structural constituent of ribosome"/>
    <property type="evidence" value="ECO:0007669"/>
    <property type="project" value="InterPro"/>
</dbReference>
<evidence type="ECO:0000256" key="3">
    <source>
        <dbReference type="ARBA" id="ARBA00023128"/>
    </source>
</evidence>
<dbReference type="Pfam" id="PF07147">
    <property type="entry name" value="PDCD9"/>
    <property type="match status" value="1"/>
</dbReference>
<accession>A0A2A3EKU5</accession>
<keyword evidence="6" id="KW-1185">Reference proteome</keyword>
<keyword evidence="3" id="KW-0496">Mitochondrion</keyword>
<proteinExistence type="predicted"/>
<reference evidence="5 6" key="1">
    <citation type="submission" date="2014-07" db="EMBL/GenBank/DDBJ databases">
        <title>Genomic and transcriptomic analysis on Apis cerana provide comprehensive insights into honey bee biology.</title>
        <authorList>
            <person name="Diao Q."/>
            <person name="Sun L."/>
            <person name="Zheng H."/>
            <person name="Zheng H."/>
            <person name="Xu S."/>
            <person name="Wang S."/>
            <person name="Zeng Z."/>
            <person name="Hu F."/>
            <person name="Su S."/>
            <person name="Wu J."/>
        </authorList>
    </citation>
    <scope>NUCLEOTIDE SEQUENCE [LARGE SCALE GENOMIC DNA]</scope>
    <source>
        <tissue evidence="5">Pupae without intestine</tissue>
    </source>
</reference>
<dbReference type="InterPro" id="IPR010793">
    <property type="entry name" value="Ribosomal_mL37/mL65"/>
</dbReference>
<dbReference type="OrthoDB" id="6041973at2759"/>
<organism evidence="5 6">
    <name type="scientific">Apis cerana cerana</name>
    <name type="common">Oriental honeybee</name>
    <dbReference type="NCBI Taxonomy" id="94128"/>
    <lineage>
        <taxon>Eukaryota</taxon>
        <taxon>Metazoa</taxon>
        <taxon>Ecdysozoa</taxon>
        <taxon>Arthropoda</taxon>
        <taxon>Hexapoda</taxon>
        <taxon>Insecta</taxon>
        <taxon>Pterygota</taxon>
        <taxon>Neoptera</taxon>
        <taxon>Endopterygota</taxon>
        <taxon>Hymenoptera</taxon>
        <taxon>Apocrita</taxon>
        <taxon>Aculeata</taxon>
        <taxon>Apoidea</taxon>
        <taxon>Anthophila</taxon>
        <taxon>Apidae</taxon>
        <taxon>Apis</taxon>
    </lineage>
</organism>
<gene>
    <name evidence="5" type="ORF">APICC_07786</name>
</gene>
<dbReference type="EMBL" id="KZ288219">
    <property type="protein sequence ID" value="PBC32338.1"/>
    <property type="molecule type" value="Genomic_DNA"/>
</dbReference>
<keyword evidence="4" id="KW-0687">Ribonucleoprotein</keyword>
<comment type="subcellular location">
    <subcellularLocation>
        <location evidence="1">Mitochondrion</location>
    </subcellularLocation>
</comment>
<dbReference type="PANTHER" id="PTHR13014">
    <property type="entry name" value="MITOCHONDRIAL 28S RIBOSOMAL PROTEIN S30/P52 PRO-APOTOTIC PROTEIN"/>
    <property type="match status" value="1"/>
</dbReference>
<dbReference type="STRING" id="94128.A0A2A3EKU5"/>
<dbReference type="PANTHER" id="PTHR13014:SF3">
    <property type="entry name" value="LARGE RIBOSOMAL SUBUNIT PROTEIN ML65"/>
    <property type="match status" value="1"/>
</dbReference>
<evidence type="ECO:0000313" key="5">
    <source>
        <dbReference type="EMBL" id="PBC32338.1"/>
    </source>
</evidence>
<sequence>MNNNKIIVLKNSLPNFSINILKSVTRKYTSLTLNETENAFYPSILDLSYEAKLKRKNEEWHNKIKKLETVEEKLIGINMPRYYGWKSLNLKEGFVPYNSLQHAQYITHTHVINNNKLPEFYDTVITSEKINALVQIIKQNIENIIIFEYNHRLKKQEITEEVDTKKEKLLQNDITKALVFQINRIILAVLSSTTPHLLETEIDFEPRVEAFWFAGGIEHQHLSKIPKVKSEFLKERLRSAVTIPVQYVGSPILQLRHQFPLREIFSLNQSLNSELLIPEFKFNPRVLGYKFSYKHATCIPGFWPGDPSEFGLLSYHNINDLTFNFLPLSEEAITVQAIYASYSWLLSQACYQGFSTVNDITYPLVSQTILTNGQYWSFCVYQLNTTLVHSEYADNNLTRNICWITQPMMLFDKVENGKIYGFNEDVLKQLITFYMNAPVKKNENMKPYLGDSIKYLADITDIERRIWLEKLFKYLMSNRPRHFKIPEMYHWQKIYLVDNKTRFLEKKRDPWQFGYKPYKRRLDDHKPVYVPKCLRENPKKKKIGRWAKSYYPDA</sequence>
<evidence type="ECO:0000256" key="4">
    <source>
        <dbReference type="ARBA" id="ARBA00023274"/>
    </source>
</evidence>
<evidence type="ECO:0000256" key="1">
    <source>
        <dbReference type="ARBA" id="ARBA00004173"/>
    </source>
</evidence>
<evidence type="ECO:0000313" key="6">
    <source>
        <dbReference type="Proteomes" id="UP000242457"/>
    </source>
</evidence>
<dbReference type="GO" id="GO:0005762">
    <property type="term" value="C:mitochondrial large ribosomal subunit"/>
    <property type="evidence" value="ECO:0007669"/>
    <property type="project" value="TreeGrafter"/>
</dbReference>
<name>A0A2A3EKU5_APICC</name>
<dbReference type="GO" id="GO:0006412">
    <property type="term" value="P:translation"/>
    <property type="evidence" value="ECO:0007669"/>
    <property type="project" value="InterPro"/>
</dbReference>
<keyword evidence="2 5" id="KW-0689">Ribosomal protein</keyword>
<evidence type="ECO:0000256" key="2">
    <source>
        <dbReference type="ARBA" id="ARBA00022980"/>
    </source>
</evidence>
<dbReference type="InterPro" id="IPR039982">
    <property type="entry name" value="Ribosomal_mL65"/>
</dbReference>
<dbReference type="AlphaFoldDB" id="A0A2A3EKU5"/>
<protein>
    <submittedName>
        <fullName evidence="5">28S ribosomal protein S30</fullName>
    </submittedName>
</protein>